<protein>
    <recommendedName>
        <fullName evidence="1">F-box domain-containing protein</fullName>
    </recommendedName>
</protein>
<dbReference type="Pfam" id="PF00646">
    <property type="entry name" value="F-box"/>
    <property type="match status" value="1"/>
</dbReference>
<dbReference type="Gene3D" id="1.20.1280.50">
    <property type="match status" value="1"/>
</dbReference>
<gene>
    <name evidence="2" type="ORF">CARUB_v10011186mg</name>
</gene>
<accession>R0INV5</accession>
<dbReference type="PANTHER" id="PTHR31111:SF114">
    <property type="entry name" value="F-BOX ASSOCIATED UBIQUITINATION EFFECTOR FAMILY PROTEIN-RELATED"/>
    <property type="match status" value="1"/>
</dbReference>
<dbReference type="Proteomes" id="UP000029121">
    <property type="component" value="Unassembled WGS sequence"/>
</dbReference>
<dbReference type="InterPro" id="IPR017451">
    <property type="entry name" value="F-box-assoc_interact_dom"/>
</dbReference>
<dbReference type="CDD" id="cd22157">
    <property type="entry name" value="F-box_AtFBW1-like"/>
    <property type="match status" value="1"/>
</dbReference>
<feature type="domain" description="F-box" evidence="1">
    <location>
        <begin position="14"/>
        <end position="54"/>
    </location>
</feature>
<evidence type="ECO:0000259" key="1">
    <source>
        <dbReference type="SMART" id="SM00256"/>
    </source>
</evidence>
<proteinExistence type="predicted"/>
<dbReference type="Pfam" id="PF08268">
    <property type="entry name" value="FBA_3"/>
    <property type="match status" value="1"/>
</dbReference>
<keyword evidence="3" id="KW-1185">Reference proteome</keyword>
<dbReference type="NCBIfam" id="TIGR01640">
    <property type="entry name" value="F_box_assoc_1"/>
    <property type="match status" value="1"/>
</dbReference>
<sequence length="409" mass="47655">MDRRKIVRGHTEKLPNDLIIEVLSRVPAKSVAICRCVSKQWDSLLVSQVFKESFLSISLSRPRLLFNFSFRSKWHFFSSPQPQKFGDNFSIVANEHHMGSYEYCYIQSCQSVHGFIYLRYGSRRTNIYETTHVIYNPCTRQHLTLPKLEIKSIDLQSFLTYDPIQKQFKVLCMTVVFRPPGSIYRVNYKVLTLGTGELLWRDVECSFPHHPMSEMNGICINGVLYCYIAYGNGTNASEIVCFDVSSEKFSFIKIDKDRFVKNLINYKGKLGVLVCFNYSLRYYNEVWILDDTNEVKWSKHMFVLPIQVVKSMRATDTGEIAWTTPSYVFYYNMESRNGRQGNYKRVRRVEIKGMEDKVTTGKDRHEFHTSMNHVENLMFLYKETGCSDQSIGEDMRDNLGTERGDEAAC</sequence>
<dbReference type="SUPFAM" id="SSF81383">
    <property type="entry name" value="F-box domain"/>
    <property type="match status" value="1"/>
</dbReference>
<dbReference type="InterPro" id="IPR001810">
    <property type="entry name" value="F-box_dom"/>
</dbReference>
<organism evidence="2 3">
    <name type="scientific">Capsella rubella</name>
    <dbReference type="NCBI Taxonomy" id="81985"/>
    <lineage>
        <taxon>Eukaryota</taxon>
        <taxon>Viridiplantae</taxon>
        <taxon>Streptophyta</taxon>
        <taxon>Embryophyta</taxon>
        <taxon>Tracheophyta</taxon>
        <taxon>Spermatophyta</taxon>
        <taxon>Magnoliopsida</taxon>
        <taxon>eudicotyledons</taxon>
        <taxon>Gunneridae</taxon>
        <taxon>Pentapetalae</taxon>
        <taxon>rosids</taxon>
        <taxon>malvids</taxon>
        <taxon>Brassicales</taxon>
        <taxon>Brassicaceae</taxon>
        <taxon>Camelineae</taxon>
        <taxon>Capsella</taxon>
    </lineage>
</organism>
<dbReference type="eggNOG" id="ENOG502SNHU">
    <property type="taxonomic scope" value="Eukaryota"/>
</dbReference>
<name>R0INV5_9BRAS</name>
<dbReference type="AlphaFoldDB" id="R0INV5"/>
<dbReference type="EMBL" id="KB870805">
    <property type="protein sequence ID" value="EOA38843.1"/>
    <property type="molecule type" value="Genomic_DNA"/>
</dbReference>
<evidence type="ECO:0000313" key="3">
    <source>
        <dbReference type="Proteomes" id="UP000029121"/>
    </source>
</evidence>
<reference evidence="3" key="1">
    <citation type="journal article" date="2013" name="Nat. Genet.">
        <title>The Capsella rubella genome and the genomic consequences of rapid mating system evolution.</title>
        <authorList>
            <person name="Slotte T."/>
            <person name="Hazzouri K.M."/>
            <person name="Agren J.A."/>
            <person name="Koenig D."/>
            <person name="Maumus F."/>
            <person name="Guo Y.L."/>
            <person name="Steige K."/>
            <person name="Platts A.E."/>
            <person name="Escobar J.S."/>
            <person name="Newman L.K."/>
            <person name="Wang W."/>
            <person name="Mandakova T."/>
            <person name="Vello E."/>
            <person name="Smith L.M."/>
            <person name="Henz S.R."/>
            <person name="Steffen J."/>
            <person name="Takuno S."/>
            <person name="Brandvain Y."/>
            <person name="Coop G."/>
            <person name="Andolfatto P."/>
            <person name="Hu T.T."/>
            <person name="Blanchette M."/>
            <person name="Clark R.M."/>
            <person name="Quesneville H."/>
            <person name="Nordborg M."/>
            <person name="Gaut B.S."/>
            <person name="Lysak M.A."/>
            <person name="Jenkins J."/>
            <person name="Grimwood J."/>
            <person name="Chapman J."/>
            <person name="Prochnik S."/>
            <person name="Shu S."/>
            <person name="Rokhsar D."/>
            <person name="Schmutz J."/>
            <person name="Weigel D."/>
            <person name="Wright S.I."/>
        </authorList>
    </citation>
    <scope>NUCLEOTIDE SEQUENCE [LARGE SCALE GENOMIC DNA]</scope>
    <source>
        <strain evidence="3">cv. Monte Gargano</strain>
    </source>
</reference>
<dbReference type="InterPro" id="IPR036047">
    <property type="entry name" value="F-box-like_dom_sf"/>
</dbReference>
<evidence type="ECO:0000313" key="2">
    <source>
        <dbReference type="EMBL" id="EOA38843.1"/>
    </source>
</evidence>
<dbReference type="SMART" id="SM00256">
    <property type="entry name" value="FBOX"/>
    <property type="match status" value="1"/>
</dbReference>
<dbReference type="PANTHER" id="PTHR31111">
    <property type="entry name" value="BNAA05G37150D PROTEIN-RELATED"/>
    <property type="match status" value="1"/>
</dbReference>
<dbReference type="InterPro" id="IPR013187">
    <property type="entry name" value="F-box-assoc_dom_typ3"/>
</dbReference>